<protein>
    <submittedName>
        <fullName evidence="2">Uncharacterized protein</fullName>
    </submittedName>
</protein>
<gene>
    <name evidence="2" type="ORF">TTEB3V08_LOCUS25</name>
</gene>
<organism evidence="2">
    <name type="scientific">Timema tahoe</name>
    <dbReference type="NCBI Taxonomy" id="61484"/>
    <lineage>
        <taxon>Eukaryota</taxon>
        <taxon>Metazoa</taxon>
        <taxon>Ecdysozoa</taxon>
        <taxon>Arthropoda</taxon>
        <taxon>Hexapoda</taxon>
        <taxon>Insecta</taxon>
        <taxon>Pterygota</taxon>
        <taxon>Neoptera</taxon>
        <taxon>Polyneoptera</taxon>
        <taxon>Phasmatodea</taxon>
        <taxon>Timematodea</taxon>
        <taxon>Timematoidea</taxon>
        <taxon>Timematidae</taxon>
        <taxon>Timema</taxon>
    </lineage>
</organism>
<name>A0A7R9I8N3_9NEOP</name>
<proteinExistence type="predicted"/>
<dbReference type="EMBL" id="OE000003">
    <property type="protein sequence ID" value="CAD7451825.1"/>
    <property type="molecule type" value="Genomic_DNA"/>
</dbReference>
<dbReference type="AlphaFoldDB" id="A0A7R9I8N3"/>
<keyword evidence="1" id="KW-0812">Transmembrane</keyword>
<accession>A0A7R9I8N3</accession>
<sequence length="89" mass="9326">MTPHKKPDIKDSIAAMLLPVACPSIAAGGSILIAGSHSPGGSTVTESKNSSIAANKWFLTRALYATSGNVELRPDKQFQSVTLIAYIPD</sequence>
<evidence type="ECO:0000256" key="1">
    <source>
        <dbReference type="SAM" id="Phobius"/>
    </source>
</evidence>
<keyword evidence="1" id="KW-0472">Membrane</keyword>
<keyword evidence="1" id="KW-1133">Transmembrane helix</keyword>
<reference evidence="2" key="1">
    <citation type="submission" date="2020-11" db="EMBL/GenBank/DDBJ databases">
        <authorList>
            <person name="Tran Van P."/>
        </authorList>
    </citation>
    <scope>NUCLEOTIDE SEQUENCE</scope>
</reference>
<evidence type="ECO:0000313" key="2">
    <source>
        <dbReference type="EMBL" id="CAD7451825.1"/>
    </source>
</evidence>
<feature type="transmembrane region" description="Helical" evidence="1">
    <location>
        <begin position="12"/>
        <end position="34"/>
    </location>
</feature>